<dbReference type="GeneID" id="78455474"/>
<reference evidence="1 2" key="1">
    <citation type="submission" date="2018-06" db="EMBL/GenBank/DDBJ databases">
        <authorList>
            <consortium name="Pathogen Informatics"/>
            <person name="Doyle S."/>
        </authorList>
    </citation>
    <scope>NUCLEOTIDE SEQUENCE [LARGE SCALE GENOMIC DNA]</scope>
    <source>
        <strain evidence="1 2">NCTC12112</strain>
    </source>
</reference>
<organism evidence="1 2">
    <name type="scientific">Fusobacterium ulcerans</name>
    <dbReference type="NCBI Taxonomy" id="861"/>
    <lineage>
        <taxon>Bacteria</taxon>
        <taxon>Fusobacteriati</taxon>
        <taxon>Fusobacteriota</taxon>
        <taxon>Fusobacteriia</taxon>
        <taxon>Fusobacteriales</taxon>
        <taxon>Fusobacteriaceae</taxon>
        <taxon>Fusobacterium</taxon>
    </lineage>
</organism>
<proteinExistence type="predicted"/>
<dbReference type="KEGG" id="ful:C4N20_11675"/>
<sequence>MYRTEVTSKKISMEELKKDYCDREKFEKFCKECRNYGSTWSCPPYNFDVEDYLKNYSYIYLVGVKIIFDEETLDKVNTKEKINDYTTETLKYMKDKIMMELLRVEKRYEGSKSLSAGGCKICDDCSRKNNTQCQHPDMMRYSLESMGFDVGGISSRLLDYELKWATETRLPEYFSLVTGLMTKREIEGFEKELRMLK</sequence>
<dbReference type="Pfam" id="PF10050">
    <property type="entry name" value="DUF2284"/>
    <property type="match status" value="1"/>
</dbReference>
<accession>A0AAX2J9S5</accession>
<evidence type="ECO:0000313" key="2">
    <source>
        <dbReference type="Proteomes" id="UP000249008"/>
    </source>
</evidence>
<evidence type="ECO:0000313" key="1">
    <source>
        <dbReference type="EMBL" id="SQJ00602.1"/>
    </source>
</evidence>
<name>A0AAX2J9S5_9FUSO</name>
<dbReference type="RefSeq" id="WP_005976544.1">
    <property type="nucleotide sequence ID" value="NZ_CABKNW010000001.1"/>
</dbReference>
<protein>
    <submittedName>
        <fullName evidence="1">Predicted metal-binding protein</fullName>
    </submittedName>
</protein>
<dbReference type="AlphaFoldDB" id="A0AAX2J9S5"/>
<gene>
    <name evidence="1" type="ORF">NCTC12112_00896</name>
</gene>
<dbReference type="EMBL" id="LS483487">
    <property type="protein sequence ID" value="SQJ00602.1"/>
    <property type="molecule type" value="Genomic_DNA"/>
</dbReference>
<dbReference type="InterPro" id="IPR019271">
    <property type="entry name" value="DUF2284_metal-binding"/>
</dbReference>
<dbReference type="Proteomes" id="UP000249008">
    <property type="component" value="Chromosome 1"/>
</dbReference>